<dbReference type="InterPro" id="IPR002016">
    <property type="entry name" value="Haem_peroxidase"/>
</dbReference>
<dbReference type="Pfam" id="PF00141">
    <property type="entry name" value="peroxidase"/>
    <property type="match status" value="1"/>
</dbReference>
<evidence type="ECO:0000256" key="15">
    <source>
        <dbReference type="PIRSR" id="PIRSR600823-2"/>
    </source>
</evidence>
<dbReference type="STRING" id="4097.A0A1S3ZT94"/>
<dbReference type="GO" id="GO:0020037">
    <property type="term" value="F:heme binding"/>
    <property type="evidence" value="ECO:0007669"/>
    <property type="project" value="UniProtKB-UniRule"/>
</dbReference>
<feature type="binding site" evidence="16">
    <location>
        <position position="261"/>
    </location>
    <ligand>
        <name>Ca(2+)</name>
        <dbReference type="ChEBI" id="CHEBI:29108"/>
        <label>2</label>
    </ligand>
</feature>
<dbReference type="Gene3D" id="1.10.420.10">
    <property type="entry name" value="Peroxidase, domain 2"/>
    <property type="match status" value="1"/>
</dbReference>
<feature type="disulfide bond" evidence="18">
    <location>
        <begin position="45"/>
        <end position="128"/>
    </location>
</feature>
<keyword evidence="9 16" id="KW-0408">Iron</keyword>
<dbReference type="Proteomes" id="UP000790787">
    <property type="component" value="Chromosome 1"/>
</dbReference>
<dbReference type="GO" id="GO:0046872">
    <property type="term" value="F:metal ion binding"/>
    <property type="evidence" value="ECO:0007669"/>
    <property type="project" value="UniProtKB-UniRule"/>
</dbReference>
<dbReference type="InterPro" id="IPR000823">
    <property type="entry name" value="Peroxidase_pln"/>
</dbReference>
<keyword evidence="12 19" id="KW-0376">Hydrogen peroxide</keyword>
<dbReference type="OrthoDB" id="2113341at2759"/>
<dbReference type="PROSITE" id="PS00436">
    <property type="entry name" value="PEROXIDASE_2"/>
    <property type="match status" value="1"/>
</dbReference>
<evidence type="ECO:0000256" key="4">
    <source>
        <dbReference type="ARBA" id="ARBA00022559"/>
    </source>
</evidence>
<feature type="binding site" evidence="16">
    <location>
        <position position="86"/>
    </location>
    <ligand>
        <name>Ca(2+)</name>
        <dbReference type="ChEBI" id="CHEBI:29108"/>
        <label>1</label>
    </ligand>
</feature>
<evidence type="ECO:0000256" key="19">
    <source>
        <dbReference type="RuleBase" id="RU362060"/>
    </source>
</evidence>
<feature type="disulfide bond" evidence="18">
    <location>
        <begin position="78"/>
        <end position="83"/>
    </location>
</feature>
<keyword evidence="6 16" id="KW-0479">Metal-binding</keyword>
<feature type="binding site" evidence="16">
    <location>
        <position position="266"/>
    </location>
    <ligand>
        <name>Ca(2+)</name>
        <dbReference type="ChEBI" id="CHEBI:29108"/>
        <label>2</label>
    </ligand>
</feature>
<comment type="subcellular location">
    <subcellularLocation>
        <location evidence="19">Secreted</location>
    </subcellularLocation>
</comment>
<dbReference type="PRINTS" id="PR00461">
    <property type="entry name" value="PLPEROXIDASE"/>
</dbReference>
<sequence length="338" mass="37140">MYGINREVEIMHCSQYLHLVLLVSVILTSSCVNAQLQRDFYRNLCPNVESIVRSAVEDKFKQTIVTAAATLRLFFHDCFIQGCDASIILRSAGNNTAEKDHPDNLSLAGDGFDTVIKAKAAVDNVPACKNKVSCADILAMAARDVIALAGGPHYAVELGRRDGRMSSQTSVQNNLPHSNSGLQKLLPMFASRGLSIRHLIALSGAHTLGFSHCNQFSSRLYNFNSTHKVDPTIDVTYAKKLQEMCPQDALPGVVIPMDPDTPQLFDNTYYKNLQRGKGLFTSDQTLVTKRGSRRIVNIFASNKTAFERVFIAAITKLGRFGVKTGNLGEIRKDCAVVN</sequence>
<dbReference type="InterPro" id="IPR019794">
    <property type="entry name" value="Peroxidases_AS"/>
</dbReference>
<feature type="binding site" evidence="16">
    <location>
        <position position="84"/>
    </location>
    <ligand>
        <name>Ca(2+)</name>
        <dbReference type="ChEBI" id="CHEBI:29108"/>
        <label>1</label>
    </ligand>
</feature>
<evidence type="ECO:0000256" key="11">
    <source>
        <dbReference type="ARBA" id="ARBA00023180"/>
    </source>
</evidence>
<dbReference type="GO" id="GO:0140825">
    <property type="term" value="F:lactoperoxidase activity"/>
    <property type="evidence" value="ECO:0007669"/>
    <property type="project" value="UniProtKB-EC"/>
</dbReference>
<keyword evidence="5 19" id="KW-0349">Heme</keyword>
<dbReference type="CDD" id="cd00693">
    <property type="entry name" value="secretory_peroxidase"/>
    <property type="match status" value="1"/>
</dbReference>
<evidence type="ECO:0000256" key="1">
    <source>
        <dbReference type="ARBA" id="ARBA00000189"/>
    </source>
</evidence>
<feature type="disulfide bond" evidence="18">
    <location>
        <begin position="213"/>
        <end position="245"/>
    </location>
</feature>
<comment type="function">
    <text evidence="2">Removal of H(2)O(2), oxidation of toxic reductants, biosynthesis and degradation of lignin, suberization, auxin catabolism, response to environmental stresses such as wounding, pathogen attack and oxidative stress. These functions might be dependent on each isozyme/isoform in each plant tissue.</text>
</comment>
<organism evidence="21 22">
    <name type="scientific">Nicotiana tabacum</name>
    <name type="common">Common tobacco</name>
    <dbReference type="NCBI Taxonomy" id="4097"/>
    <lineage>
        <taxon>Eukaryota</taxon>
        <taxon>Viridiplantae</taxon>
        <taxon>Streptophyta</taxon>
        <taxon>Embryophyta</taxon>
        <taxon>Tracheophyta</taxon>
        <taxon>Spermatophyta</taxon>
        <taxon>Magnoliopsida</taxon>
        <taxon>eudicotyledons</taxon>
        <taxon>Gunneridae</taxon>
        <taxon>Pentapetalae</taxon>
        <taxon>asterids</taxon>
        <taxon>lamiids</taxon>
        <taxon>Solanales</taxon>
        <taxon>Solanaceae</taxon>
        <taxon>Nicotianoideae</taxon>
        <taxon>Nicotianeae</taxon>
        <taxon>Nicotiana</taxon>
    </lineage>
</organism>
<keyword evidence="10 18" id="KW-1015">Disulfide bond</keyword>
<evidence type="ECO:0000313" key="22">
    <source>
        <dbReference type="RefSeq" id="XP_016467523.1"/>
    </source>
</evidence>
<evidence type="ECO:0000256" key="7">
    <source>
        <dbReference type="ARBA" id="ARBA00022837"/>
    </source>
</evidence>
<protein>
    <recommendedName>
        <fullName evidence="19">Peroxidase</fullName>
        <ecNumber evidence="19">1.11.1.7</ecNumber>
    </recommendedName>
</protein>
<accession>A0A1S3ZT94</accession>
<evidence type="ECO:0000256" key="2">
    <source>
        <dbReference type="ARBA" id="ARBA00002322"/>
    </source>
</evidence>
<dbReference type="PROSITE" id="PS51257">
    <property type="entry name" value="PROKAR_LIPOPROTEIN"/>
    <property type="match status" value="1"/>
</dbReference>
<dbReference type="PRINTS" id="PR00458">
    <property type="entry name" value="PEROXIDASE"/>
</dbReference>
<comment type="similarity">
    <text evidence="19">Belongs to the peroxidase family. Classical plant (class III) peroxidase subfamily.</text>
</comment>
<dbReference type="RefSeq" id="XP_016467523.1">
    <property type="nucleotide sequence ID" value="XM_016612037.2"/>
</dbReference>
<evidence type="ECO:0000256" key="6">
    <source>
        <dbReference type="ARBA" id="ARBA00022723"/>
    </source>
</evidence>
<dbReference type="GeneID" id="107790131"/>
<feature type="site" description="Transition state stabilizer" evidence="17">
    <location>
        <position position="72"/>
    </location>
</feature>
<evidence type="ECO:0000256" key="9">
    <source>
        <dbReference type="ARBA" id="ARBA00023004"/>
    </source>
</evidence>
<evidence type="ECO:0000256" key="5">
    <source>
        <dbReference type="ARBA" id="ARBA00022617"/>
    </source>
</evidence>
<evidence type="ECO:0000256" key="18">
    <source>
        <dbReference type="PIRSR" id="PIRSR600823-5"/>
    </source>
</evidence>
<dbReference type="InterPro" id="IPR010255">
    <property type="entry name" value="Haem_peroxidase_sf"/>
</dbReference>
<reference evidence="22" key="2">
    <citation type="submission" date="2025-08" db="UniProtKB">
        <authorList>
            <consortium name="RefSeq"/>
        </authorList>
    </citation>
    <scope>IDENTIFICATION</scope>
    <source>
        <tissue evidence="22">Leaf</tissue>
    </source>
</reference>
<dbReference type="EC" id="1.11.1.7" evidence="19"/>
<keyword evidence="4 19" id="KW-0575">Peroxidase</keyword>
<dbReference type="KEGG" id="nta:107790131"/>
<feature type="binding site" evidence="15">
    <location>
        <position position="176"/>
    </location>
    <ligand>
        <name>substrate</name>
    </ligand>
</feature>
<dbReference type="AlphaFoldDB" id="A0A1S3ZT94"/>
<dbReference type="FunFam" id="1.10.420.10:FF:000001">
    <property type="entry name" value="Peroxidase"/>
    <property type="match status" value="1"/>
</dbReference>
<feature type="binding site" evidence="16">
    <location>
        <position position="77"/>
    </location>
    <ligand>
        <name>Ca(2+)</name>
        <dbReference type="ChEBI" id="CHEBI:29108"/>
        <label>1</label>
    </ligand>
</feature>
<feature type="binding site" evidence="16">
    <location>
        <position position="82"/>
    </location>
    <ligand>
        <name>Ca(2+)</name>
        <dbReference type="ChEBI" id="CHEBI:29108"/>
        <label>1</label>
    </ligand>
</feature>
<dbReference type="InterPro" id="IPR033905">
    <property type="entry name" value="Secretory_peroxidase"/>
</dbReference>
<feature type="binding site" evidence="16">
    <location>
        <position position="207"/>
    </location>
    <ligand>
        <name>Ca(2+)</name>
        <dbReference type="ChEBI" id="CHEBI:29108"/>
        <label>2</label>
    </ligand>
</feature>
<dbReference type="GO" id="GO:0042744">
    <property type="term" value="P:hydrogen peroxide catabolic process"/>
    <property type="evidence" value="ECO:0007669"/>
    <property type="project" value="UniProtKB-KW"/>
</dbReference>
<feature type="domain" description="Plant heme peroxidase family profile" evidence="20">
    <location>
        <begin position="35"/>
        <end position="338"/>
    </location>
</feature>
<feature type="binding site" evidence="16">
    <location>
        <position position="258"/>
    </location>
    <ligand>
        <name>Ca(2+)</name>
        <dbReference type="ChEBI" id="CHEBI:29108"/>
        <label>2</label>
    </ligand>
</feature>
<evidence type="ECO:0000256" key="12">
    <source>
        <dbReference type="ARBA" id="ARBA00023324"/>
    </source>
</evidence>
<keyword evidence="21" id="KW-1185">Reference proteome</keyword>
<comment type="function">
    <text evidence="13">Plays an integral role in secondary cell wall biosynthesis by the polymerization of cinnamyl alcohols into lignin and by forming rigid cross-links between cellulose, pectin, hydroxy-proline-rich glycoproteins, and lignin.</text>
</comment>
<keyword evidence="7 16" id="KW-0106">Calcium</keyword>
<dbReference type="PANTHER" id="PTHR31517">
    <property type="match status" value="1"/>
</dbReference>
<comment type="cofactor">
    <cofactor evidence="16 19">
        <name>Ca(2+)</name>
        <dbReference type="ChEBI" id="CHEBI:29108"/>
    </cofactor>
    <text evidence="16 19">Binds 2 calcium ions per subunit.</text>
</comment>
<feature type="disulfide bond" evidence="18">
    <location>
        <begin position="134"/>
        <end position="334"/>
    </location>
</feature>
<feature type="binding site" description="axial binding residue" evidence="16">
    <location>
        <position position="206"/>
    </location>
    <ligand>
        <name>heme b</name>
        <dbReference type="ChEBI" id="CHEBI:60344"/>
    </ligand>
    <ligandPart>
        <name>Fe</name>
        <dbReference type="ChEBI" id="CHEBI:18248"/>
    </ligandPart>
</feature>
<evidence type="ECO:0000313" key="21">
    <source>
        <dbReference type="Proteomes" id="UP000790787"/>
    </source>
</evidence>
<evidence type="ECO:0000256" key="14">
    <source>
        <dbReference type="PIRSR" id="PIRSR600823-1"/>
    </source>
</evidence>
<dbReference type="RefSeq" id="XP_016467523.1">
    <property type="nucleotide sequence ID" value="XM_016612037.1"/>
</dbReference>
<dbReference type="PaxDb" id="4097-A0A1S3ZT94"/>
<proteinExistence type="inferred from homology"/>
<name>A0A1S3ZT94_TOBAC</name>
<dbReference type="GO" id="GO:0006979">
    <property type="term" value="P:response to oxidative stress"/>
    <property type="evidence" value="ECO:0007669"/>
    <property type="project" value="UniProtKB-UniRule"/>
</dbReference>
<evidence type="ECO:0000256" key="17">
    <source>
        <dbReference type="PIRSR" id="PIRSR600823-4"/>
    </source>
</evidence>
<dbReference type="GO" id="GO:0005576">
    <property type="term" value="C:extracellular region"/>
    <property type="evidence" value="ECO:0007669"/>
    <property type="project" value="UniProtKB-SubCell"/>
</dbReference>
<evidence type="ECO:0000256" key="10">
    <source>
        <dbReference type="ARBA" id="ARBA00023157"/>
    </source>
</evidence>
<comment type="cofactor">
    <cofactor evidence="16 19">
        <name>heme b</name>
        <dbReference type="ChEBI" id="CHEBI:60344"/>
    </cofactor>
    <text evidence="16 19">Binds 1 heme b (iron(II)-protoporphyrin IX) group per subunit.</text>
</comment>
<reference evidence="21" key="1">
    <citation type="journal article" date="2014" name="Nat. Commun.">
        <title>The tobacco genome sequence and its comparison with those of tomato and potato.</title>
        <authorList>
            <person name="Sierro N."/>
            <person name="Battey J.N."/>
            <person name="Ouadi S."/>
            <person name="Bakaher N."/>
            <person name="Bovet L."/>
            <person name="Willig A."/>
            <person name="Goepfert S."/>
            <person name="Peitsch M.C."/>
            <person name="Ivanov N.V."/>
        </authorList>
    </citation>
    <scope>NUCLEOTIDE SEQUENCE [LARGE SCALE GENOMIC DNA]</scope>
</reference>
<gene>
    <name evidence="22" type="primary">LOC107790131</name>
</gene>
<dbReference type="SMR" id="A0A1S3ZT94"/>
<dbReference type="SUPFAM" id="SSF48113">
    <property type="entry name" value="Heme-dependent peroxidases"/>
    <property type="match status" value="1"/>
</dbReference>
<evidence type="ECO:0000256" key="3">
    <source>
        <dbReference type="ARBA" id="ARBA00022525"/>
    </source>
</evidence>
<feature type="active site" description="Proton acceptor" evidence="14">
    <location>
        <position position="76"/>
    </location>
</feature>
<keyword evidence="11" id="KW-0325">Glycoprotein</keyword>
<evidence type="ECO:0000259" key="20">
    <source>
        <dbReference type="PROSITE" id="PS50873"/>
    </source>
</evidence>
<dbReference type="OMA" id="TSCINAQ"/>
<dbReference type="PROSITE" id="PS50873">
    <property type="entry name" value="PEROXIDASE_4"/>
    <property type="match status" value="1"/>
</dbReference>
<dbReference type="FunFam" id="1.10.520.10:FF:000008">
    <property type="entry name" value="Peroxidase"/>
    <property type="match status" value="1"/>
</dbReference>
<keyword evidence="3 19" id="KW-0964">Secreted</keyword>
<keyword evidence="8 19" id="KW-0560">Oxidoreductase</keyword>
<dbReference type="PANTHER" id="PTHR31517:SF73">
    <property type="entry name" value="PEROXIDASE"/>
    <property type="match status" value="1"/>
</dbReference>
<evidence type="ECO:0000256" key="8">
    <source>
        <dbReference type="ARBA" id="ARBA00023002"/>
    </source>
</evidence>
<dbReference type="Gene3D" id="1.10.520.10">
    <property type="match status" value="1"/>
</dbReference>
<feature type="binding site" evidence="16">
    <location>
        <position position="98"/>
    </location>
    <ligand>
        <name>Ca(2+)</name>
        <dbReference type="ChEBI" id="CHEBI:29108"/>
        <label>1</label>
    </ligand>
</feature>
<comment type="catalytic activity">
    <reaction evidence="1 19">
        <text>2 a phenolic donor + H2O2 = 2 a phenolic radical donor + 2 H2O</text>
        <dbReference type="Rhea" id="RHEA:56136"/>
        <dbReference type="ChEBI" id="CHEBI:15377"/>
        <dbReference type="ChEBI" id="CHEBI:16240"/>
        <dbReference type="ChEBI" id="CHEBI:139520"/>
        <dbReference type="ChEBI" id="CHEBI:139521"/>
        <dbReference type="EC" id="1.11.1.7"/>
    </reaction>
</comment>
<evidence type="ECO:0000256" key="13">
    <source>
        <dbReference type="ARBA" id="ARBA00055785"/>
    </source>
</evidence>
<evidence type="ECO:0000256" key="16">
    <source>
        <dbReference type="PIRSR" id="PIRSR600823-3"/>
    </source>
</evidence>